<name>A0A0B8ZHV0_9SPHN</name>
<accession>A0A0B8ZHV0</accession>
<reference evidence="1 2" key="1">
    <citation type="submission" date="2014-10" db="EMBL/GenBank/DDBJ databases">
        <title>Draft genome sequence of Novosphingobium subterraneum DSM 12447.</title>
        <authorList>
            <person name="Gan H.M."/>
            <person name="Gan H.Y."/>
            <person name="Savka M.A."/>
        </authorList>
    </citation>
    <scope>NUCLEOTIDE SEQUENCE [LARGE SCALE GENOMIC DNA]</scope>
    <source>
        <strain evidence="1 2">DSM 12447</strain>
    </source>
</reference>
<gene>
    <name evidence="1" type="ORF">NJ75_02443</name>
</gene>
<proteinExistence type="predicted"/>
<dbReference type="PATRIC" id="fig|48936.3.peg.2452"/>
<dbReference type="EMBL" id="JRVC01000011">
    <property type="protein sequence ID" value="KHS45838.1"/>
    <property type="molecule type" value="Genomic_DNA"/>
</dbReference>
<evidence type="ECO:0000313" key="2">
    <source>
        <dbReference type="Proteomes" id="UP000031338"/>
    </source>
</evidence>
<protein>
    <submittedName>
        <fullName evidence="1">Uncharacterized protein</fullName>
    </submittedName>
</protein>
<dbReference type="AlphaFoldDB" id="A0A0B8ZHV0"/>
<dbReference type="STRING" id="48936.NJ75_02443"/>
<sequence length="89" mass="10001">MLGEIIMRLPPFGRYRSTPQRAGHVITKILTDRSGRTGVYYDEKGRPMSGPALVHDPAFQDRVLGENMTSSPRTTIRVDRPLPALPRRA</sequence>
<keyword evidence="2" id="KW-1185">Reference proteome</keyword>
<comment type="caution">
    <text evidence="1">The sequence shown here is derived from an EMBL/GenBank/DDBJ whole genome shotgun (WGS) entry which is preliminary data.</text>
</comment>
<organism evidence="1 2">
    <name type="scientific">Novosphingobium subterraneum</name>
    <dbReference type="NCBI Taxonomy" id="48936"/>
    <lineage>
        <taxon>Bacteria</taxon>
        <taxon>Pseudomonadati</taxon>
        <taxon>Pseudomonadota</taxon>
        <taxon>Alphaproteobacteria</taxon>
        <taxon>Sphingomonadales</taxon>
        <taxon>Sphingomonadaceae</taxon>
        <taxon>Novosphingobium</taxon>
    </lineage>
</organism>
<dbReference type="Proteomes" id="UP000031338">
    <property type="component" value="Unassembled WGS sequence"/>
</dbReference>
<dbReference type="RefSeq" id="WP_039334840.1">
    <property type="nucleotide sequence ID" value="NZ_JRVC01000011.1"/>
</dbReference>
<evidence type="ECO:0000313" key="1">
    <source>
        <dbReference type="EMBL" id="KHS45838.1"/>
    </source>
</evidence>